<dbReference type="EMBL" id="BPQQ01000056">
    <property type="protein sequence ID" value="GJE02432.1"/>
    <property type="molecule type" value="Genomic_DNA"/>
</dbReference>
<reference evidence="1" key="2">
    <citation type="submission" date="2021-08" db="EMBL/GenBank/DDBJ databases">
        <authorList>
            <person name="Tani A."/>
            <person name="Ola A."/>
            <person name="Ogura Y."/>
            <person name="Katsura K."/>
            <person name="Hayashi T."/>
        </authorList>
    </citation>
    <scope>NUCLEOTIDE SEQUENCE</scope>
    <source>
        <strain evidence="1">DSM 17168</strain>
    </source>
</reference>
<reference evidence="1" key="1">
    <citation type="journal article" date="2021" name="Front. Microbiol.">
        <title>Comprehensive Comparative Genomics and Phenotyping of Methylobacterium Species.</title>
        <authorList>
            <person name="Alessa O."/>
            <person name="Ogura Y."/>
            <person name="Fujitani Y."/>
            <person name="Takami H."/>
            <person name="Hayashi T."/>
            <person name="Sahin N."/>
            <person name="Tani A."/>
        </authorList>
    </citation>
    <scope>NUCLEOTIDE SEQUENCE</scope>
    <source>
        <strain evidence="1">DSM 17168</strain>
    </source>
</reference>
<gene>
    <name evidence="1" type="ORF">GMJLKIPL_4381</name>
</gene>
<accession>A0ABQ4SH29</accession>
<proteinExistence type="predicted"/>
<comment type="caution">
    <text evidence="1">The sequence shown here is derived from an EMBL/GenBank/DDBJ whole genome shotgun (WGS) entry which is preliminary data.</text>
</comment>
<evidence type="ECO:0000313" key="1">
    <source>
        <dbReference type="EMBL" id="GJE02432.1"/>
    </source>
</evidence>
<sequence length="101" mass="10898">MPGNLNLAALDAGIDIHPLSAEQQAQVAILIGQALEHVLAFACTHHQADDPDLLAKLRWAIYRKVDKCLEGGREADNVPCVIDQAFEIIDVAIGRAAKMIS</sequence>
<protein>
    <submittedName>
        <fullName evidence="1">Uncharacterized protein</fullName>
    </submittedName>
</protein>
<dbReference type="RefSeq" id="WP_238238670.1">
    <property type="nucleotide sequence ID" value="NZ_BPQQ01000056.1"/>
</dbReference>
<name>A0ABQ4SH29_9HYPH</name>
<evidence type="ECO:0000313" key="2">
    <source>
        <dbReference type="Proteomes" id="UP001055153"/>
    </source>
</evidence>
<keyword evidence="2" id="KW-1185">Reference proteome</keyword>
<organism evidence="1 2">
    <name type="scientific">Methylobacterium isbiliense</name>
    <dbReference type="NCBI Taxonomy" id="315478"/>
    <lineage>
        <taxon>Bacteria</taxon>
        <taxon>Pseudomonadati</taxon>
        <taxon>Pseudomonadota</taxon>
        <taxon>Alphaproteobacteria</taxon>
        <taxon>Hyphomicrobiales</taxon>
        <taxon>Methylobacteriaceae</taxon>
        <taxon>Methylobacterium</taxon>
    </lineage>
</organism>
<dbReference type="Proteomes" id="UP001055153">
    <property type="component" value="Unassembled WGS sequence"/>
</dbReference>